<feature type="compositionally biased region" description="Basic and acidic residues" evidence="2">
    <location>
        <begin position="792"/>
        <end position="806"/>
    </location>
</feature>
<dbReference type="PROSITE" id="PS50006">
    <property type="entry name" value="FHA_DOMAIN"/>
    <property type="match status" value="1"/>
</dbReference>
<feature type="coiled-coil region" evidence="1">
    <location>
        <begin position="213"/>
        <end position="287"/>
    </location>
</feature>
<proteinExistence type="predicted"/>
<dbReference type="PANTHER" id="PTHR47458">
    <property type="entry name" value="SMAD/FHA DOMAIN-CONTAINING PROTEIN"/>
    <property type="match status" value="1"/>
</dbReference>
<evidence type="ECO:0000256" key="2">
    <source>
        <dbReference type="SAM" id="MobiDB-lite"/>
    </source>
</evidence>
<dbReference type="InterPro" id="IPR008984">
    <property type="entry name" value="SMAD_FHA_dom_sf"/>
</dbReference>
<dbReference type="Gene3D" id="2.60.200.20">
    <property type="match status" value="1"/>
</dbReference>
<reference evidence="4 5" key="1">
    <citation type="journal article" date="2023" name="Hortic Res">
        <title>Pangenome of water caltrop reveals structural variations and asymmetric subgenome divergence after allopolyploidization.</title>
        <authorList>
            <person name="Zhang X."/>
            <person name="Chen Y."/>
            <person name="Wang L."/>
            <person name="Yuan Y."/>
            <person name="Fang M."/>
            <person name="Shi L."/>
            <person name="Lu R."/>
            <person name="Comes H.P."/>
            <person name="Ma Y."/>
            <person name="Chen Y."/>
            <person name="Huang G."/>
            <person name="Zhou Y."/>
            <person name="Zheng Z."/>
            <person name="Qiu Y."/>
        </authorList>
    </citation>
    <scope>NUCLEOTIDE SEQUENCE [LARGE SCALE GENOMIC DNA]</scope>
    <source>
        <strain evidence="4">F231</strain>
    </source>
</reference>
<keyword evidence="5" id="KW-1185">Reference proteome</keyword>
<sequence length="927" mass="102885">MLVEEQGSTSPRAAVSSSPLTPVGPKALTEPPLSRQEFIKNVASRIASEPLQDLDPSVWAVLTAINTRARERKQGLNMLLKANTHCIGRLVKDTLFRIDSNVVSGEHCKIFKEVTGRVLLKDTSSNGTFINWSKLGKNSIEVEIHHGDVLSFVAPPDSDNAFAFVFREVVKSTPTTTDGTGTKRKANEFGSQKKRLKGIGLGAPEGPISLDDFRSLQRSNTELREQLEKQVKTIDDLRNENRASVELHEKDIKDLKESISNSYLHQINELKDTLDRKQKDLLELTKLSSEQKQGIEDLNARLGASVQSCREADEIMRSQKASIADIKLRLEEERDQRRQEREKATVDLKEAVHKARVEAQAELKQWSDAALRREKEQQEVLDKLQELEKERCLLLENMRSKLEGARQNLVISENKVRQLEAQIHEEQQLSAKGRNKVEELEHELKRLQRELENEKQAAREKAWARVSILEKEISTAIRDLDYERRRLKAARERIMLRETQLRAFYSTTEEISLLFAKQQEQLKAMQRTLEDEENYDNASVDIDLNVPYGAAANNPVNVKGGKRNNQEHAKTTSATSVPRFDMNEVASSSDEVSATEGHECDNRTEEECQNTQEMEYAIGDPNTKGGFGSDIDVLAGMIPEEEPIDTQQVGEAIETERQVDVIGTEREGEDIGTKQIAIADHPVGTELEVAGEQIGTECEDPIETEQEGDLVGTERDEYGTEEGKVNCTSRTMKVTDDSMAVLDTMELDDGGQTPKDVEDTVAETGGSIRTSDLLASEVAGSWAGSTGPSVHGENESPNSRHEKDDFSPSPSKLSGQAEESQSNHPSSLIRPNREHQALTRMIGIIAPDLRKKFSGSVGCDSDRGEEGDIRASETEDDDGDCNNVQDVSNSDSETEGSDGGDGGDGGLQDPILVEDDDDEATQADSFG</sequence>
<feature type="region of interest" description="Disordered" evidence="2">
    <location>
        <begin position="555"/>
        <end position="608"/>
    </location>
</feature>
<dbReference type="Pfam" id="PF00498">
    <property type="entry name" value="FHA"/>
    <property type="match status" value="1"/>
</dbReference>
<accession>A0AAN7MH86</accession>
<dbReference type="AlphaFoldDB" id="A0AAN7MH86"/>
<evidence type="ECO:0000256" key="1">
    <source>
        <dbReference type="SAM" id="Coils"/>
    </source>
</evidence>
<evidence type="ECO:0000313" key="4">
    <source>
        <dbReference type="EMBL" id="KAK4803696.1"/>
    </source>
</evidence>
<feature type="compositionally biased region" description="Polar residues" evidence="2">
    <location>
        <begin position="808"/>
        <end position="826"/>
    </location>
</feature>
<feature type="region of interest" description="Disordered" evidence="2">
    <location>
        <begin position="742"/>
        <end position="927"/>
    </location>
</feature>
<evidence type="ECO:0000259" key="3">
    <source>
        <dbReference type="PROSITE" id="PS50006"/>
    </source>
</evidence>
<organism evidence="4 5">
    <name type="scientific">Trapa natans</name>
    <name type="common">Water chestnut</name>
    <dbReference type="NCBI Taxonomy" id="22666"/>
    <lineage>
        <taxon>Eukaryota</taxon>
        <taxon>Viridiplantae</taxon>
        <taxon>Streptophyta</taxon>
        <taxon>Embryophyta</taxon>
        <taxon>Tracheophyta</taxon>
        <taxon>Spermatophyta</taxon>
        <taxon>Magnoliopsida</taxon>
        <taxon>eudicotyledons</taxon>
        <taxon>Gunneridae</taxon>
        <taxon>Pentapetalae</taxon>
        <taxon>rosids</taxon>
        <taxon>malvids</taxon>
        <taxon>Myrtales</taxon>
        <taxon>Lythraceae</taxon>
        <taxon>Trapa</taxon>
    </lineage>
</organism>
<dbReference type="Proteomes" id="UP001346149">
    <property type="component" value="Unassembled WGS sequence"/>
</dbReference>
<keyword evidence="1" id="KW-0175">Coiled coil</keyword>
<dbReference type="InterPro" id="IPR000253">
    <property type="entry name" value="FHA_dom"/>
</dbReference>
<dbReference type="PANTHER" id="PTHR47458:SF1">
    <property type="entry name" value="SMAD_FHA DOMAIN-CONTAINING PROTEIN"/>
    <property type="match status" value="1"/>
</dbReference>
<feature type="coiled-coil region" evidence="1">
    <location>
        <begin position="316"/>
        <end position="464"/>
    </location>
</feature>
<dbReference type="SMART" id="SM00240">
    <property type="entry name" value="FHA"/>
    <property type="match status" value="1"/>
</dbReference>
<feature type="compositionally biased region" description="Basic and acidic residues" evidence="2">
    <location>
        <begin position="596"/>
        <end position="606"/>
    </location>
</feature>
<feature type="region of interest" description="Disordered" evidence="2">
    <location>
        <begin position="1"/>
        <end position="29"/>
    </location>
</feature>
<dbReference type="EMBL" id="JAXQNO010000001">
    <property type="protein sequence ID" value="KAK4803696.1"/>
    <property type="molecule type" value="Genomic_DNA"/>
</dbReference>
<feature type="domain" description="FHA" evidence="3">
    <location>
        <begin position="85"/>
        <end position="135"/>
    </location>
</feature>
<name>A0AAN7MH86_TRANT</name>
<feature type="compositionally biased region" description="Basic and acidic residues" evidence="2">
    <location>
        <begin position="860"/>
        <end position="873"/>
    </location>
</feature>
<feature type="compositionally biased region" description="Acidic residues" evidence="2">
    <location>
        <begin position="912"/>
        <end position="921"/>
    </location>
</feature>
<gene>
    <name evidence="4" type="ORF">SAY86_003513</name>
</gene>
<comment type="caution">
    <text evidence="4">The sequence shown here is derived from an EMBL/GenBank/DDBJ whole genome shotgun (WGS) entry which is preliminary data.</text>
</comment>
<protein>
    <recommendedName>
        <fullName evidence="3">FHA domain-containing protein</fullName>
    </recommendedName>
</protein>
<evidence type="ECO:0000313" key="5">
    <source>
        <dbReference type="Proteomes" id="UP001346149"/>
    </source>
</evidence>
<dbReference type="SUPFAM" id="SSF49879">
    <property type="entry name" value="SMAD/FHA domain"/>
    <property type="match status" value="1"/>
</dbReference>
<feature type="compositionally biased region" description="Polar residues" evidence="2">
    <location>
        <begin position="1"/>
        <end position="20"/>
    </location>
</feature>